<dbReference type="PANTHER" id="PTHR31308">
    <property type="match status" value="1"/>
</dbReference>
<protein>
    <recommendedName>
        <fullName evidence="4">Ricin B lectin domain-containing protein</fullName>
    </recommendedName>
</protein>
<dbReference type="Pfam" id="PF18564">
    <property type="entry name" value="Glyco_hydro_5_C"/>
    <property type="match status" value="1"/>
</dbReference>
<dbReference type="GO" id="GO:0004553">
    <property type="term" value="F:hydrolase activity, hydrolyzing O-glycosyl compounds"/>
    <property type="evidence" value="ECO:0007669"/>
    <property type="project" value="InterPro"/>
</dbReference>
<comment type="similarity">
    <text evidence="1">Belongs to the glycosyl hydrolase 5 (cellulase A) family.</text>
</comment>
<dbReference type="Gene3D" id="2.80.10.50">
    <property type="match status" value="1"/>
</dbReference>
<evidence type="ECO:0000256" key="1">
    <source>
        <dbReference type="ARBA" id="ARBA00005641"/>
    </source>
</evidence>
<dbReference type="GO" id="GO:0016042">
    <property type="term" value="P:lipid catabolic process"/>
    <property type="evidence" value="ECO:0007669"/>
    <property type="project" value="UniProtKB-ARBA"/>
</dbReference>
<dbReference type="InterPro" id="IPR052066">
    <property type="entry name" value="Glycosphingolipid_Hydrolases"/>
</dbReference>
<dbReference type="InterPro" id="IPR001547">
    <property type="entry name" value="Glyco_hydro_5"/>
</dbReference>
<gene>
    <name evidence="5" type="ORF">KVV02_004051</name>
</gene>
<name>A0A9P8A9E9_MORAP</name>
<dbReference type="Proteomes" id="UP000717515">
    <property type="component" value="Unassembled WGS sequence"/>
</dbReference>
<feature type="domain" description="Ricin B lectin" evidence="4">
    <location>
        <begin position="542"/>
        <end position="679"/>
    </location>
</feature>
<reference evidence="5" key="1">
    <citation type="submission" date="2021-07" db="EMBL/GenBank/DDBJ databases">
        <title>Draft genome of Mortierella alpina, strain LL118, isolated from an aspen leaf litter sample.</title>
        <authorList>
            <person name="Yang S."/>
            <person name="Vinatzer B.A."/>
        </authorList>
    </citation>
    <scope>NUCLEOTIDE SEQUENCE</scope>
    <source>
        <strain evidence="5">LL118</strain>
    </source>
</reference>
<dbReference type="InterPro" id="IPR017853">
    <property type="entry name" value="GH"/>
</dbReference>
<dbReference type="Pfam" id="PF00150">
    <property type="entry name" value="Cellulase"/>
    <property type="match status" value="1"/>
</dbReference>
<evidence type="ECO:0000313" key="6">
    <source>
        <dbReference type="Proteomes" id="UP000717515"/>
    </source>
</evidence>
<dbReference type="Gene3D" id="3.20.20.80">
    <property type="entry name" value="Glycosidases"/>
    <property type="match status" value="1"/>
</dbReference>
<dbReference type="SUPFAM" id="SSF51445">
    <property type="entry name" value="(Trans)glycosidases"/>
    <property type="match status" value="1"/>
</dbReference>
<dbReference type="GO" id="GO:0000272">
    <property type="term" value="P:polysaccharide catabolic process"/>
    <property type="evidence" value="ECO:0007669"/>
    <property type="project" value="InterPro"/>
</dbReference>
<dbReference type="PANTHER" id="PTHR31308:SF3">
    <property type="entry name" value="ENDOGLYCOCERAMIDASE"/>
    <property type="match status" value="1"/>
</dbReference>
<keyword evidence="2" id="KW-0378">Hydrolase</keyword>
<dbReference type="GO" id="GO:1901136">
    <property type="term" value="P:carbohydrate derivative catabolic process"/>
    <property type="evidence" value="ECO:0007669"/>
    <property type="project" value="UniProtKB-ARBA"/>
</dbReference>
<dbReference type="EMBL" id="JAIFTL010000022">
    <property type="protein sequence ID" value="KAG9326314.1"/>
    <property type="molecule type" value="Genomic_DNA"/>
</dbReference>
<evidence type="ECO:0000256" key="2">
    <source>
        <dbReference type="ARBA" id="ARBA00022801"/>
    </source>
</evidence>
<dbReference type="Pfam" id="PF00652">
    <property type="entry name" value="Ricin_B_lectin"/>
    <property type="match status" value="1"/>
</dbReference>
<keyword evidence="3" id="KW-0326">Glycosidase</keyword>
<proteinExistence type="inferred from homology"/>
<dbReference type="PROSITE" id="PS50231">
    <property type="entry name" value="RICIN_B_LECTIN"/>
    <property type="match status" value="1"/>
</dbReference>
<evidence type="ECO:0000259" key="4">
    <source>
        <dbReference type="SMART" id="SM00458"/>
    </source>
</evidence>
<comment type="caution">
    <text evidence="5">The sequence shown here is derived from an EMBL/GenBank/DDBJ whole genome shotgun (WGS) entry which is preliminary data.</text>
</comment>
<dbReference type="InterPro" id="IPR013780">
    <property type="entry name" value="Glyco_hydro_b"/>
</dbReference>
<dbReference type="SMART" id="SM00458">
    <property type="entry name" value="RICIN"/>
    <property type="match status" value="1"/>
</dbReference>
<sequence length="686" mass="75799">MFILQVATASSTSSTLDFVLNPPLAPFLTALPQANPSSFSLTFSPPAVPKIMKLLSISAAIGAVILSVLQTVDADLSKIVRVDQATQHFIDAQGRTRFFHGTNMVMKRFPWHHDVEKFVPSWSIVDKDIEVMKALNINSIRLGVHWAGVEPVRGQYNQTYLDITNGIIKKLQDNSIYTLVDQHQDVWAAQICGHGAPLWFVKSDWVEPAHRMPYPQKAPFAVDANGVPSDADCNSIDWSVSYLDYAVGNAFGRLYNNYDNLGDAWAAYWKVVATNYHTLPGVMGYDLMNEPWVGDHMADPTLLIPGKADARNMEPLWNKGNTAIRTVDNTTIVFFEGSTFDILSGFNNVPGGDGSKTAHSYHYYKPPQLSSIETTIKNRIKDATRLRTAGMLTEFHFWGTDKATLALTLEATQQADRYMQSWQGWAYENLWNHDTREPHPELARLYARTYAEATAGATKTLYFQDTTAKYWVSWKADTSITAPGLIRIAPQIYYPDGIRVFFEPAGSGTHTMDGTNTVQLHYTSAAQNGQTIQASVQPFFPTDIIKSSASSGMCVDNADAVVTPNNPVLLWSCSSNANQVWKFKEGTIQLAFDPDHKSGTYCLDTQPISGATFQNVVLNACTAGSPTQQWNVTETGNIKNVKTGNCLDITGSIYKDGTKLITFPCASGGKQPNQVWTLPRGANGTW</sequence>
<organism evidence="5 6">
    <name type="scientific">Mortierella alpina</name>
    <name type="common">Oleaginous fungus</name>
    <name type="synonym">Mortierella renispora</name>
    <dbReference type="NCBI Taxonomy" id="64518"/>
    <lineage>
        <taxon>Eukaryota</taxon>
        <taxon>Fungi</taxon>
        <taxon>Fungi incertae sedis</taxon>
        <taxon>Mucoromycota</taxon>
        <taxon>Mortierellomycotina</taxon>
        <taxon>Mortierellomycetes</taxon>
        <taxon>Mortierellales</taxon>
        <taxon>Mortierellaceae</taxon>
        <taxon>Mortierella</taxon>
    </lineage>
</organism>
<evidence type="ECO:0000256" key="3">
    <source>
        <dbReference type="ARBA" id="ARBA00023295"/>
    </source>
</evidence>
<dbReference type="InterPro" id="IPR000772">
    <property type="entry name" value="Ricin_B_lectin"/>
</dbReference>
<dbReference type="InterPro" id="IPR041036">
    <property type="entry name" value="GH5_C"/>
</dbReference>
<dbReference type="AlphaFoldDB" id="A0A9P8A9E9"/>
<dbReference type="Gene3D" id="2.60.40.1180">
    <property type="entry name" value="Golgi alpha-mannosidase II"/>
    <property type="match status" value="1"/>
</dbReference>
<evidence type="ECO:0000313" key="5">
    <source>
        <dbReference type="EMBL" id="KAG9326314.1"/>
    </source>
</evidence>
<dbReference type="SUPFAM" id="SSF50370">
    <property type="entry name" value="Ricin B-like lectins"/>
    <property type="match status" value="1"/>
</dbReference>
<dbReference type="InterPro" id="IPR035992">
    <property type="entry name" value="Ricin_B-like_lectins"/>
</dbReference>
<accession>A0A9P8A9E9</accession>